<reference evidence="2 3" key="1">
    <citation type="submission" date="2016-07" db="EMBL/GenBank/DDBJ databases">
        <title>Pervasive Adenine N6-methylation of Active Genes in Fungi.</title>
        <authorList>
            <consortium name="DOE Joint Genome Institute"/>
            <person name="Mondo S.J."/>
            <person name="Dannebaum R.O."/>
            <person name="Kuo R.C."/>
            <person name="Labutti K."/>
            <person name="Haridas S."/>
            <person name="Kuo A."/>
            <person name="Salamov A."/>
            <person name="Ahrendt S.R."/>
            <person name="Lipzen A."/>
            <person name="Sullivan W."/>
            <person name="Andreopoulos W.B."/>
            <person name="Clum A."/>
            <person name="Lindquist E."/>
            <person name="Daum C."/>
            <person name="Ramamoorthy G.K."/>
            <person name="Gryganskyi A."/>
            <person name="Culley D."/>
            <person name="Magnuson J.K."/>
            <person name="James T.Y."/>
            <person name="O'Malley M.A."/>
            <person name="Stajich J.E."/>
            <person name="Spatafora J.W."/>
            <person name="Visel A."/>
            <person name="Grigoriev I.V."/>
        </authorList>
    </citation>
    <scope>NUCLEOTIDE SEQUENCE [LARGE SCALE GENOMIC DNA]</scope>
    <source>
        <strain evidence="2 3">JEL800</strain>
    </source>
</reference>
<evidence type="ECO:0000313" key="3">
    <source>
        <dbReference type="Proteomes" id="UP000193642"/>
    </source>
</evidence>
<protein>
    <submittedName>
        <fullName evidence="2">Uncharacterized protein</fullName>
    </submittedName>
</protein>
<organism evidence="2 3">
    <name type="scientific">Rhizoclosmatium globosum</name>
    <dbReference type="NCBI Taxonomy" id="329046"/>
    <lineage>
        <taxon>Eukaryota</taxon>
        <taxon>Fungi</taxon>
        <taxon>Fungi incertae sedis</taxon>
        <taxon>Chytridiomycota</taxon>
        <taxon>Chytridiomycota incertae sedis</taxon>
        <taxon>Chytridiomycetes</taxon>
        <taxon>Chytridiales</taxon>
        <taxon>Chytriomycetaceae</taxon>
        <taxon>Rhizoclosmatium</taxon>
    </lineage>
</organism>
<comment type="caution">
    <text evidence="2">The sequence shown here is derived from an EMBL/GenBank/DDBJ whole genome shotgun (WGS) entry which is preliminary data.</text>
</comment>
<sequence>MAQLSGDQISEEGIVGTILLAMQQMRDEARRQVKTHDDAVKSEANLAQRSENGRPSSERKRCKWCQKNHSDDSCFVKYPEKAPDWFKEMLEKKKKRKEEVGNFADIGKSNKGSGAWGDPPYYFLLASLVWQIIKMFIDSVGRVLVRNVYANAKPTIQLPCVKKGESSVATFEEDGGDELWYRPQPNTQFKVG</sequence>
<name>A0A1Y2BWH1_9FUNG</name>
<feature type="compositionally biased region" description="Basic and acidic residues" evidence="1">
    <location>
        <begin position="26"/>
        <end position="41"/>
    </location>
</feature>
<evidence type="ECO:0000313" key="2">
    <source>
        <dbReference type="EMBL" id="ORY38997.1"/>
    </source>
</evidence>
<evidence type="ECO:0000256" key="1">
    <source>
        <dbReference type="SAM" id="MobiDB-lite"/>
    </source>
</evidence>
<dbReference type="AlphaFoldDB" id="A0A1Y2BWH1"/>
<feature type="compositionally biased region" description="Polar residues" evidence="1">
    <location>
        <begin position="45"/>
        <end position="55"/>
    </location>
</feature>
<feature type="region of interest" description="Disordered" evidence="1">
    <location>
        <begin position="26"/>
        <end position="61"/>
    </location>
</feature>
<dbReference type="OrthoDB" id="10361470at2759"/>
<dbReference type="EMBL" id="MCGO01000041">
    <property type="protein sequence ID" value="ORY38997.1"/>
    <property type="molecule type" value="Genomic_DNA"/>
</dbReference>
<keyword evidence="3" id="KW-1185">Reference proteome</keyword>
<gene>
    <name evidence="2" type="ORF">BCR33DRAFT_788450</name>
</gene>
<dbReference type="Proteomes" id="UP000193642">
    <property type="component" value="Unassembled WGS sequence"/>
</dbReference>
<proteinExistence type="predicted"/>
<accession>A0A1Y2BWH1</accession>